<comment type="caution">
    <text evidence="2">The sequence shown here is derived from an EMBL/GenBank/DDBJ whole genome shotgun (WGS) entry which is preliminary data.</text>
</comment>
<organism evidence="2 3">
    <name type="scientific">Fusarium duplospermum</name>
    <dbReference type="NCBI Taxonomy" id="1325734"/>
    <lineage>
        <taxon>Eukaryota</taxon>
        <taxon>Fungi</taxon>
        <taxon>Dikarya</taxon>
        <taxon>Ascomycota</taxon>
        <taxon>Pezizomycotina</taxon>
        <taxon>Sordariomycetes</taxon>
        <taxon>Hypocreomycetidae</taxon>
        <taxon>Hypocreales</taxon>
        <taxon>Nectriaceae</taxon>
        <taxon>Fusarium</taxon>
        <taxon>Fusarium solani species complex</taxon>
    </lineage>
</organism>
<evidence type="ECO:0000259" key="1">
    <source>
        <dbReference type="Pfam" id="PF06985"/>
    </source>
</evidence>
<evidence type="ECO:0000313" key="2">
    <source>
        <dbReference type="EMBL" id="RSL66574.1"/>
    </source>
</evidence>
<dbReference type="InterPro" id="IPR010730">
    <property type="entry name" value="HET"/>
</dbReference>
<dbReference type="STRING" id="1325734.A0A428QML6"/>
<gene>
    <name evidence="2" type="ORF">CEP54_003738</name>
</gene>
<dbReference type="AlphaFoldDB" id="A0A428QML6"/>
<proteinExistence type="predicted"/>
<accession>A0A428QML6</accession>
<protein>
    <recommendedName>
        <fullName evidence="1">Heterokaryon incompatibility domain-containing protein</fullName>
    </recommendedName>
</protein>
<dbReference type="PANTHER" id="PTHR10622">
    <property type="entry name" value="HET DOMAIN-CONTAINING PROTEIN"/>
    <property type="match status" value="1"/>
</dbReference>
<reference evidence="2 3" key="1">
    <citation type="submission" date="2017-06" db="EMBL/GenBank/DDBJ databases">
        <title>Comparative genomic analysis of Ambrosia Fusariam Clade fungi.</title>
        <authorList>
            <person name="Stajich J.E."/>
            <person name="Carrillo J."/>
            <person name="Kijimoto T."/>
            <person name="Eskalen A."/>
            <person name="O'Donnell K."/>
            <person name="Kasson M."/>
        </authorList>
    </citation>
    <scope>NUCLEOTIDE SEQUENCE [LARGE SCALE GENOMIC DNA]</scope>
    <source>
        <strain evidence="2 3">NRRL62584</strain>
    </source>
</reference>
<dbReference type="Proteomes" id="UP000288168">
    <property type="component" value="Unassembled WGS sequence"/>
</dbReference>
<dbReference type="Pfam" id="PF06985">
    <property type="entry name" value="HET"/>
    <property type="match status" value="1"/>
</dbReference>
<feature type="domain" description="Heterokaryon incompatibility" evidence="1">
    <location>
        <begin position="22"/>
        <end position="105"/>
    </location>
</feature>
<sequence>MRLINVKTMELEEFFGDQIPKYAILSHTWGKGEVTFQDWKDVNLASQKAGYTKILGACQQTRKHSLEYLWVDTNCIDKTSSAELSEAINSMFAWYRDAEICYAFLIDVPTIPTSGPLYDFCKSRWFTRGWTLQELLAPREVIFYDQNWQKIGRKSASLRREIEAVTDINVDFITGRSTLAHASVAQKMSWLSRRVTTRVEDMAYCMLGIFGINMPLLYGEGNNAFVRLQEEIIKISTDHTIFCWTWGSSVPETWTSMLAPTPAAFRSSADYYEPKRNIASPEISPYSLTNAGLSIQLPLVSAWDYSFALLEAHHPGFSRRYAIPLRYTIELGAFRRIPFPPSPVFIEPWLPDPPRKVLVRARPSPIQLEPALPTPKFQYGLLFTASSNVLQDLWRDSVCGNSPFPKSLKWGFVTTYPAGLWDSQRSLIMFPAQHSGPSKVFVVIMQIRMQPDSGLVMLFAIRIRSSGEVLWFCRLFELDKVESSFLKLTEDFKEEVSKRTESIMCSGHLSRKFHLDILSRLDIASGVAARAVHLSTTDELSGDSHS</sequence>
<dbReference type="OrthoDB" id="194358at2759"/>
<keyword evidence="3" id="KW-1185">Reference proteome</keyword>
<dbReference type="EMBL" id="NKCI01000024">
    <property type="protein sequence ID" value="RSL66574.1"/>
    <property type="molecule type" value="Genomic_DNA"/>
</dbReference>
<evidence type="ECO:0000313" key="3">
    <source>
        <dbReference type="Proteomes" id="UP000288168"/>
    </source>
</evidence>
<dbReference type="PANTHER" id="PTHR10622:SF10">
    <property type="entry name" value="HET DOMAIN-CONTAINING PROTEIN"/>
    <property type="match status" value="1"/>
</dbReference>
<name>A0A428QML6_9HYPO</name>